<evidence type="ECO:0000256" key="2">
    <source>
        <dbReference type="ARBA" id="ARBA00022737"/>
    </source>
</evidence>
<reference evidence="4 5" key="1">
    <citation type="submission" date="2024-01" db="EMBL/GenBank/DDBJ databases">
        <title>The complete chloroplast genome sequence of Lithospermum erythrorhizon: insights into the phylogenetic relationship among Boraginaceae species and the maternal lineages of purple gromwells.</title>
        <authorList>
            <person name="Okada T."/>
            <person name="Watanabe K."/>
        </authorList>
    </citation>
    <scope>NUCLEOTIDE SEQUENCE [LARGE SCALE GENOMIC DNA]</scope>
</reference>
<dbReference type="PANTHER" id="PTHR19854">
    <property type="entry name" value="TRANSDUCIN BETA-LIKE 3"/>
    <property type="match status" value="1"/>
</dbReference>
<dbReference type="PANTHER" id="PTHR19854:SF1">
    <property type="entry name" value="GUANINE NUCLEOTIDE-BINDING PROTEIN SUBUNIT BETA-LIKE PROTEIN 1"/>
    <property type="match status" value="1"/>
</dbReference>
<dbReference type="Proteomes" id="UP001454036">
    <property type="component" value="Unassembled WGS sequence"/>
</dbReference>
<keyword evidence="1 3" id="KW-0853">WD repeat</keyword>
<organism evidence="4 5">
    <name type="scientific">Lithospermum erythrorhizon</name>
    <name type="common">Purple gromwell</name>
    <name type="synonym">Lithospermum officinale var. erythrorhizon</name>
    <dbReference type="NCBI Taxonomy" id="34254"/>
    <lineage>
        <taxon>Eukaryota</taxon>
        <taxon>Viridiplantae</taxon>
        <taxon>Streptophyta</taxon>
        <taxon>Embryophyta</taxon>
        <taxon>Tracheophyta</taxon>
        <taxon>Spermatophyta</taxon>
        <taxon>Magnoliopsida</taxon>
        <taxon>eudicotyledons</taxon>
        <taxon>Gunneridae</taxon>
        <taxon>Pentapetalae</taxon>
        <taxon>asterids</taxon>
        <taxon>lamiids</taxon>
        <taxon>Boraginales</taxon>
        <taxon>Boraginaceae</taxon>
        <taxon>Boraginoideae</taxon>
        <taxon>Lithospermeae</taxon>
        <taxon>Lithospermum</taxon>
    </lineage>
</organism>
<proteinExistence type="predicted"/>
<dbReference type="EMBL" id="BAABME010000226">
    <property type="protein sequence ID" value="GAA0140877.1"/>
    <property type="molecule type" value="Genomic_DNA"/>
</dbReference>
<dbReference type="SUPFAM" id="SSF50978">
    <property type="entry name" value="WD40 repeat-like"/>
    <property type="match status" value="1"/>
</dbReference>
<dbReference type="PROSITE" id="PS00678">
    <property type="entry name" value="WD_REPEATS_1"/>
    <property type="match status" value="1"/>
</dbReference>
<dbReference type="InterPro" id="IPR019775">
    <property type="entry name" value="WD40_repeat_CS"/>
</dbReference>
<dbReference type="PROSITE" id="PS50082">
    <property type="entry name" value="WD_REPEATS_2"/>
    <property type="match status" value="2"/>
</dbReference>
<name>A0AAV3NT45_LITER</name>
<dbReference type="Gene3D" id="2.130.10.10">
    <property type="entry name" value="YVTN repeat-like/Quinoprotein amine dehydrogenase"/>
    <property type="match status" value="2"/>
</dbReference>
<comment type="caution">
    <text evidence="4">The sequence shown here is derived from an EMBL/GenBank/DDBJ whole genome shotgun (WGS) entry which is preliminary data.</text>
</comment>
<dbReference type="PROSITE" id="PS50294">
    <property type="entry name" value="WD_REPEATS_REGION"/>
    <property type="match status" value="2"/>
</dbReference>
<dbReference type="InterPro" id="IPR020472">
    <property type="entry name" value="WD40_PAC1"/>
</dbReference>
<dbReference type="InterPro" id="IPR015943">
    <property type="entry name" value="WD40/YVTN_repeat-like_dom_sf"/>
</dbReference>
<keyword evidence="5" id="KW-1185">Reference proteome</keyword>
<gene>
    <name evidence="4" type="ORF">LIER_02147</name>
</gene>
<dbReference type="PRINTS" id="PR00320">
    <property type="entry name" value="GPROTEINBRPT"/>
</dbReference>
<dbReference type="InterPro" id="IPR001680">
    <property type="entry name" value="WD40_rpt"/>
</dbReference>
<evidence type="ECO:0000256" key="1">
    <source>
        <dbReference type="ARBA" id="ARBA00022574"/>
    </source>
</evidence>
<evidence type="ECO:0000256" key="3">
    <source>
        <dbReference type="PROSITE-ProRule" id="PRU00221"/>
    </source>
</evidence>
<sequence>MSKRAPPDPVSVLRGHIASVMDICFHPSKNILFSGSADGELRIWDTLQHRTISSGCLHSAAHGIISVAASSVFGDDKVISQGRDGTVKYWDIGDGGLSRTPLLTIRTNAYHFCKLSLVQIPLASIGGTVTQKSDQDLGDSEIGDDIHVKEHIEGPRYVALPGEDVSMVEVWDVSNAKRVAQLYQYTDDPQKSMKRRGMCMAVQAFLLPESEGSLNILTGYEDGSILWWDLRNVEVPMASVQFHAEPVLSICLDRSCRGGISSAADDKVVFFTLDYSTKSILIKKEIMLERPGIAGSSIRPDERIVATAGWDHRVRVYNYRKGSPLAVLKYHNAMCNAVTFSPDNKLLASSSEDTTVALWEIYPPQRI</sequence>
<dbReference type="AlphaFoldDB" id="A0AAV3NT45"/>
<evidence type="ECO:0000313" key="5">
    <source>
        <dbReference type="Proteomes" id="UP001454036"/>
    </source>
</evidence>
<evidence type="ECO:0000313" key="4">
    <source>
        <dbReference type="EMBL" id="GAA0140877.1"/>
    </source>
</evidence>
<dbReference type="SMART" id="SM00320">
    <property type="entry name" value="WD40"/>
    <property type="match status" value="6"/>
</dbReference>
<feature type="repeat" description="WD" evidence="3">
    <location>
        <begin position="13"/>
        <end position="54"/>
    </location>
</feature>
<accession>A0AAV3NT45</accession>
<dbReference type="InterPro" id="IPR036322">
    <property type="entry name" value="WD40_repeat_dom_sf"/>
</dbReference>
<feature type="repeat" description="WD" evidence="3">
    <location>
        <begin position="328"/>
        <end position="367"/>
    </location>
</feature>
<protein>
    <submittedName>
        <fullName evidence="4">Scaffold/adaptor protein</fullName>
    </submittedName>
</protein>
<dbReference type="Pfam" id="PF00400">
    <property type="entry name" value="WD40"/>
    <property type="match status" value="3"/>
</dbReference>
<keyword evidence="2" id="KW-0677">Repeat</keyword>